<dbReference type="SUPFAM" id="SSF75445">
    <property type="entry name" value="D-ribose-5-phosphate isomerase (RpiA), lid domain"/>
    <property type="match status" value="1"/>
</dbReference>
<dbReference type="EMBL" id="CP011058">
    <property type="protein sequence ID" value="AJY74621.1"/>
    <property type="molecule type" value="Genomic_DNA"/>
</dbReference>
<dbReference type="AlphaFoldDB" id="A0A0D5NH92"/>
<dbReference type="Gene3D" id="3.30.70.260">
    <property type="match status" value="1"/>
</dbReference>
<gene>
    <name evidence="3" type="primary">rpiA</name>
    <name evidence="4" type="ORF">VN24_08565</name>
</gene>
<comment type="similarity">
    <text evidence="3">Belongs to the ribose 5-phosphate isomerase family.</text>
</comment>
<organism evidence="4 5">
    <name type="scientific">Paenibacillus beijingensis</name>
    <dbReference type="NCBI Taxonomy" id="1126833"/>
    <lineage>
        <taxon>Bacteria</taxon>
        <taxon>Bacillati</taxon>
        <taxon>Bacillota</taxon>
        <taxon>Bacilli</taxon>
        <taxon>Bacillales</taxon>
        <taxon>Paenibacillaceae</taxon>
        <taxon>Paenibacillus</taxon>
    </lineage>
</organism>
<dbReference type="Proteomes" id="UP000032633">
    <property type="component" value="Chromosome"/>
</dbReference>
<reference evidence="5" key="2">
    <citation type="submission" date="2015-03" db="EMBL/GenBank/DDBJ databases">
        <title>Genome sequence of Paenibacillus beijingensis strain DSM 24997T.</title>
        <authorList>
            <person name="Kwak Y."/>
            <person name="Shin J.-H."/>
        </authorList>
    </citation>
    <scope>NUCLEOTIDE SEQUENCE [LARGE SCALE GENOMIC DNA]</scope>
    <source>
        <strain evidence="5">DSM 24997</strain>
    </source>
</reference>
<feature type="binding site" evidence="3">
    <location>
        <begin position="80"/>
        <end position="83"/>
    </location>
    <ligand>
        <name>substrate</name>
    </ligand>
</feature>
<reference evidence="4 5" key="1">
    <citation type="journal article" date="2015" name="J. Biotechnol.">
        <title>Complete genome sequence of Paenibacillus beijingensis 7188(T) (=DSM 24997(T)), a novel rhizobacterium from jujube garden soil.</title>
        <authorList>
            <person name="Kwak Y."/>
            <person name="Shin J.H."/>
        </authorList>
    </citation>
    <scope>NUCLEOTIDE SEQUENCE [LARGE SCALE GENOMIC DNA]</scope>
    <source>
        <strain evidence="4 5">DSM 24997</strain>
    </source>
</reference>
<dbReference type="FunFam" id="3.40.50.1360:FF:000001">
    <property type="entry name" value="Ribose-5-phosphate isomerase A"/>
    <property type="match status" value="1"/>
</dbReference>
<dbReference type="InterPro" id="IPR004788">
    <property type="entry name" value="Ribose5P_isomerase_type_A"/>
</dbReference>
<dbReference type="RefSeq" id="WP_045670054.1">
    <property type="nucleotide sequence ID" value="NZ_CP011058.1"/>
</dbReference>
<feature type="binding site" evidence="3">
    <location>
        <position position="120"/>
    </location>
    <ligand>
        <name>substrate</name>
    </ligand>
</feature>
<evidence type="ECO:0000256" key="3">
    <source>
        <dbReference type="HAMAP-Rule" id="MF_00170"/>
    </source>
</evidence>
<dbReference type="KEGG" id="pbj:VN24_08565"/>
<dbReference type="UniPathway" id="UPA00115">
    <property type="reaction ID" value="UER00412"/>
</dbReference>
<name>A0A0D5NH92_9BACL</name>
<dbReference type="InterPro" id="IPR037171">
    <property type="entry name" value="NagB/RpiA_transferase-like"/>
</dbReference>
<evidence type="ECO:0000256" key="1">
    <source>
        <dbReference type="ARBA" id="ARBA00001713"/>
    </source>
</evidence>
<proteinExistence type="inferred from homology"/>
<dbReference type="HAMAP" id="MF_00170">
    <property type="entry name" value="Rib_5P_isom_A"/>
    <property type="match status" value="1"/>
</dbReference>
<evidence type="ECO:0000313" key="5">
    <source>
        <dbReference type="Proteomes" id="UP000032633"/>
    </source>
</evidence>
<dbReference type="PATRIC" id="fig|1126833.4.peg.1889"/>
<feature type="active site" description="Proton acceptor" evidence="3">
    <location>
        <position position="102"/>
    </location>
</feature>
<dbReference type="Gene3D" id="3.40.50.1360">
    <property type="match status" value="1"/>
</dbReference>
<protein>
    <recommendedName>
        <fullName evidence="3">Ribose-5-phosphate isomerase A</fullName>
        <ecNumber evidence="3">5.3.1.6</ecNumber>
    </recommendedName>
    <alternativeName>
        <fullName evidence="3">Phosphoriboisomerase A</fullName>
        <shortName evidence="3">PRI</shortName>
    </alternativeName>
</protein>
<sequence>MDLKKLAGEQAANMVESGMKVGLGTGSTAYWAVMRLGERMREGLDIVGVPTSEATKQLAIKLGIPLAELSTLEPLDLTIDGADEINPDLNLIKGGGGALFREKMVAAASRKLIVVADESKVVERLGAFTVPVEVVPYGWESTAKRVAAAGCVPKLRLVKAAAGNADTGAGAPGAESAFVTDNGNYILDCDFGLIEDPERLEAQINAILGVVETGLFIGMAELAVIAAQSGVRTLTR</sequence>
<dbReference type="OrthoDB" id="5870696at2"/>
<dbReference type="HOGENOM" id="CLU_056590_1_0_9"/>
<comment type="subunit">
    <text evidence="3">Homodimer.</text>
</comment>
<dbReference type="GO" id="GO:0004751">
    <property type="term" value="F:ribose-5-phosphate isomerase activity"/>
    <property type="evidence" value="ECO:0007669"/>
    <property type="project" value="UniProtKB-UniRule"/>
</dbReference>
<comment type="pathway">
    <text evidence="3">Carbohydrate degradation; pentose phosphate pathway; D-ribose 5-phosphate from D-ribulose 5-phosphate (non-oxidative stage): step 1/1.</text>
</comment>
<dbReference type="InterPro" id="IPR020672">
    <property type="entry name" value="Ribose5P_isomerase_typA_subgr"/>
</dbReference>
<comment type="function">
    <text evidence="3">Catalyzes the reversible conversion of ribose-5-phosphate to ribulose 5-phosphate.</text>
</comment>
<comment type="catalytic activity">
    <reaction evidence="1 3">
        <text>aldehydo-D-ribose 5-phosphate = D-ribulose 5-phosphate</text>
        <dbReference type="Rhea" id="RHEA:14657"/>
        <dbReference type="ChEBI" id="CHEBI:58121"/>
        <dbReference type="ChEBI" id="CHEBI:58273"/>
        <dbReference type="EC" id="5.3.1.6"/>
    </reaction>
</comment>
<dbReference type="PANTHER" id="PTHR43748:SF3">
    <property type="entry name" value="RIBOSE-5-PHOSPHATE ISOMERASE 3, CHLOROPLASTIC-RELATED"/>
    <property type="match status" value="1"/>
</dbReference>
<dbReference type="STRING" id="1126833.VN24_08565"/>
<dbReference type="CDD" id="cd01398">
    <property type="entry name" value="RPI_A"/>
    <property type="match status" value="1"/>
</dbReference>
<feature type="binding site" evidence="3">
    <location>
        <begin position="93"/>
        <end position="96"/>
    </location>
    <ligand>
        <name>substrate</name>
    </ligand>
</feature>
<dbReference type="NCBIfam" id="TIGR00021">
    <property type="entry name" value="rpiA"/>
    <property type="match status" value="1"/>
</dbReference>
<feature type="binding site" evidence="3">
    <location>
        <begin position="25"/>
        <end position="28"/>
    </location>
    <ligand>
        <name>substrate</name>
    </ligand>
</feature>
<dbReference type="PANTHER" id="PTHR43748">
    <property type="entry name" value="RIBOSE-5-PHOSPHATE ISOMERASE 3, CHLOROPLASTIC-RELATED"/>
    <property type="match status" value="1"/>
</dbReference>
<accession>A0A0D5NH92</accession>
<evidence type="ECO:0000256" key="2">
    <source>
        <dbReference type="ARBA" id="ARBA00023235"/>
    </source>
</evidence>
<dbReference type="Pfam" id="PF06026">
    <property type="entry name" value="Rib_5-P_isom_A"/>
    <property type="match status" value="1"/>
</dbReference>
<evidence type="ECO:0000313" key="4">
    <source>
        <dbReference type="EMBL" id="AJY74621.1"/>
    </source>
</evidence>
<dbReference type="GO" id="GO:0009052">
    <property type="term" value="P:pentose-phosphate shunt, non-oxidative branch"/>
    <property type="evidence" value="ECO:0007669"/>
    <property type="project" value="UniProtKB-UniRule"/>
</dbReference>
<dbReference type="NCBIfam" id="NF001924">
    <property type="entry name" value="PRK00702.1"/>
    <property type="match status" value="1"/>
</dbReference>
<dbReference type="EC" id="5.3.1.6" evidence="3"/>
<dbReference type="InterPro" id="IPR050262">
    <property type="entry name" value="Ribose-5P_isomerase"/>
</dbReference>
<keyword evidence="5" id="KW-1185">Reference proteome</keyword>
<dbReference type="SUPFAM" id="SSF100950">
    <property type="entry name" value="NagB/RpiA/CoA transferase-like"/>
    <property type="match status" value="1"/>
</dbReference>
<keyword evidence="2 3" id="KW-0413">Isomerase</keyword>